<dbReference type="EMBL" id="MU266402">
    <property type="protein sequence ID" value="KAH7925443.1"/>
    <property type="molecule type" value="Genomic_DNA"/>
</dbReference>
<evidence type="ECO:0000313" key="2">
    <source>
        <dbReference type="Proteomes" id="UP000790709"/>
    </source>
</evidence>
<proteinExistence type="predicted"/>
<comment type="caution">
    <text evidence="1">The sequence shown here is derived from an EMBL/GenBank/DDBJ whole genome shotgun (WGS) entry which is preliminary data.</text>
</comment>
<keyword evidence="2" id="KW-1185">Reference proteome</keyword>
<reference evidence="1" key="1">
    <citation type="journal article" date="2021" name="New Phytol.">
        <title>Evolutionary innovations through gain and loss of genes in the ectomycorrhizal Boletales.</title>
        <authorList>
            <person name="Wu G."/>
            <person name="Miyauchi S."/>
            <person name="Morin E."/>
            <person name="Kuo A."/>
            <person name="Drula E."/>
            <person name="Varga T."/>
            <person name="Kohler A."/>
            <person name="Feng B."/>
            <person name="Cao Y."/>
            <person name="Lipzen A."/>
            <person name="Daum C."/>
            <person name="Hundley H."/>
            <person name="Pangilinan J."/>
            <person name="Johnson J."/>
            <person name="Barry K."/>
            <person name="LaButti K."/>
            <person name="Ng V."/>
            <person name="Ahrendt S."/>
            <person name="Min B."/>
            <person name="Choi I.G."/>
            <person name="Park H."/>
            <person name="Plett J.M."/>
            <person name="Magnuson J."/>
            <person name="Spatafora J.W."/>
            <person name="Nagy L.G."/>
            <person name="Henrissat B."/>
            <person name="Grigoriev I.V."/>
            <person name="Yang Z.L."/>
            <person name="Xu J."/>
            <person name="Martin F.M."/>
        </authorList>
    </citation>
    <scope>NUCLEOTIDE SEQUENCE</scope>
    <source>
        <strain evidence="1">KUC20120723A-06</strain>
    </source>
</reference>
<name>A0ACB8BJJ5_9AGAM</name>
<organism evidence="1 2">
    <name type="scientific">Leucogyrophana mollusca</name>
    <dbReference type="NCBI Taxonomy" id="85980"/>
    <lineage>
        <taxon>Eukaryota</taxon>
        <taxon>Fungi</taxon>
        <taxon>Dikarya</taxon>
        <taxon>Basidiomycota</taxon>
        <taxon>Agaricomycotina</taxon>
        <taxon>Agaricomycetes</taxon>
        <taxon>Agaricomycetidae</taxon>
        <taxon>Boletales</taxon>
        <taxon>Boletales incertae sedis</taxon>
        <taxon>Leucogyrophana</taxon>
    </lineage>
</organism>
<evidence type="ECO:0000313" key="1">
    <source>
        <dbReference type="EMBL" id="KAH7925443.1"/>
    </source>
</evidence>
<gene>
    <name evidence="1" type="ORF">BV22DRAFT_1064933</name>
</gene>
<protein>
    <submittedName>
        <fullName evidence="1">Heme oxygenase-like protein</fullName>
    </submittedName>
</protein>
<dbReference type="Proteomes" id="UP000790709">
    <property type="component" value="Unassembled WGS sequence"/>
</dbReference>
<sequence>MTSPTSLSNKSITAHLLALQTRTPYAAATQHPFLTAAGRLALPRARLALWLSQDKIYAASAYPRFVALLIAKIPFGAGGIEDTTPSRNRRTLRCLVGALQNSVRAVGFFEDTAARWGLEIGGMGDVEGGWVERWGTREYTAEMARVASLGTLEEGLVFLWAMERVYLDAWRYVKSLLPPVSEAESSAHPRRAGWAIREFIERWTNDEFVAFVDELATLADEHYGAVDADGGSLRGKSVARAEEIWARVIELEEAFWPNAGEEVTARVSKS</sequence>
<accession>A0ACB8BJJ5</accession>